<accession>A0ABV9Y3V3</accession>
<dbReference type="InterPro" id="IPR009057">
    <property type="entry name" value="Homeodomain-like_sf"/>
</dbReference>
<evidence type="ECO:0000313" key="3">
    <source>
        <dbReference type="EMBL" id="MFC5057398.1"/>
    </source>
</evidence>
<evidence type="ECO:0000313" key="4">
    <source>
        <dbReference type="Proteomes" id="UP001595833"/>
    </source>
</evidence>
<dbReference type="InterPro" id="IPR041583">
    <property type="entry name" value="TetR_C_31"/>
</dbReference>
<dbReference type="Proteomes" id="UP001595833">
    <property type="component" value="Unassembled WGS sequence"/>
</dbReference>
<evidence type="ECO:0000256" key="1">
    <source>
        <dbReference type="SAM" id="MobiDB-lite"/>
    </source>
</evidence>
<sequence length="251" mass="26531">MSGRRESNRWEADRRRTGNREPGDQPGGRRRSDRRRELLCDCAISVLAAEGGRGLTHRAVDRAAEVPEGTTKNYFPTREALLEAAAGRMTLLHAEAVGRLRETTPRGITPAEVARLYPGLLRRAVREDPTQLLAMVELYLEAVRRPGVREALGRMAVSNARASAGLHAAAGLPGSPRGAGVLDAYFLGMAVTLLALPEEAVRAMGMDDLQALGSELFRAAVPEAADPAPADPGDAVPGDEGFAAAGGAPAP</sequence>
<dbReference type="EMBL" id="JBHSJB010000027">
    <property type="protein sequence ID" value="MFC5057398.1"/>
    <property type="molecule type" value="Genomic_DNA"/>
</dbReference>
<feature type="domain" description="Tetracyclin repressor-like C-terminal group 31" evidence="2">
    <location>
        <begin position="109"/>
        <end position="203"/>
    </location>
</feature>
<keyword evidence="4" id="KW-1185">Reference proteome</keyword>
<comment type="caution">
    <text evidence="3">The sequence shown here is derived from an EMBL/GenBank/DDBJ whole genome shotgun (WGS) entry which is preliminary data.</text>
</comment>
<dbReference type="Pfam" id="PF17940">
    <property type="entry name" value="TetR_C_31"/>
    <property type="match status" value="1"/>
</dbReference>
<organism evidence="3 4">
    <name type="scientific">Saccharothrix xinjiangensis</name>
    <dbReference type="NCBI Taxonomy" id="204798"/>
    <lineage>
        <taxon>Bacteria</taxon>
        <taxon>Bacillati</taxon>
        <taxon>Actinomycetota</taxon>
        <taxon>Actinomycetes</taxon>
        <taxon>Pseudonocardiales</taxon>
        <taxon>Pseudonocardiaceae</taxon>
        <taxon>Saccharothrix</taxon>
    </lineage>
</organism>
<evidence type="ECO:0000259" key="2">
    <source>
        <dbReference type="Pfam" id="PF17940"/>
    </source>
</evidence>
<dbReference type="RefSeq" id="WP_344037075.1">
    <property type="nucleotide sequence ID" value="NZ_BAAAKE010000006.1"/>
</dbReference>
<reference evidence="4" key="1">
    <citation type="journal article" date="2019" name="Int. J. Syst. Evol. Microbiol.">
        <title>The Global Catalogue of Microorganisms (GCM) 10K type strain sequencing project: providing services to taxonomists for standard genome sequencing and annotation.</title>
        <authorList>
            <consortium name="The Broad Institute Genomics Platform"/>
            <consortium name="The Broad Institute Genome Sequencing Center for Infectious Disease"/>
            <person name="Wu L."/>
            <person name="Ma J."/>
        </authorList>
    </citation>
    <scope>NUCLEOTIDE SEQUENCE [LARGE SCALE GENOMIC DNA]</scope>
    <source>
        <strain evidence="4">KCTC 12848</strain>
    </source>
</reference>
<feature type="compositionally biased region" description="Basic and acidic residues" evidence="1">
    <location>
        <begin position="1"/>
        <end position="23"/>
    </location>
</feature>
<name>A0ABV9Y3V3_9PSEU</name>
<gene>
    <name evidence="3" type="ORF">ACFPFM_27100</name>
</gene>
<protein>
    <submittedName>
        <fullName evidence="3">TetR/AcrR family transcriptional regulator</fullName>
    </submittedName>
</protein>
<proteinExistence type="predicted"/>
<dbReference type="Gene3D" id="1.10.357.10">
    <property type="entry name" value="Tetracycline Repressor, domain 2"/>
    <property type="match status" value="1"/>
</dbReference>
<feature type="region of interest" description="Disordered" evidence="1">
    <location>
        <begin position="223"/>
        <end position="251"/>
    </location>
</feature>
<dbReference type="SUPFAM" id="SSF46689">
    <property type="entry name" value="Homeodomain-like"/>
    <property type="match status" value="1"/>
</dbReference>
<feature type="region of interest" description="Disordered" evidence="1">
    <location>
        <begin position="1"/>
        <end position="34"/>
    </location>
</feature>